<feature type="region of interest" description="Disordered" evidence="1">
    <location>
        <begin position="84"/>
        <end position="113"/>
    </location>
</feature>
<dbReference type="RefSeq" id="XP_021291278.1">
    <property type="nucleotide sequence ID" value="XM_021435603.1"/>
</dbReference>
<sequence>MSQSFRSPLSGLESPLSNPLPVFLIKSIFTVENQIDFRTRMDNSENNSPSLISREKLEEVASWVSATVVSAFFSSLERCSCVNLSTTDPDDDDNPEEAKDRPLTYSSISSPSR</sequence>
<dbReference type="PANTHER" id="PTHR34061:SF9">
    <property type="entry name" value="FIBER PROTEIN FB17"/>
    <property type="match status" value="1"/>
</dbReference>
<accession>A0A6J1AWA3</accession>
<dbReference type="PANTHER" id="PTHR34061">
    <property type="entry name" value="PROTEIN, PUTATIVE-RELATED"/>
    <property type="match status" value="1"/>
</dbReference>
<keyword evidence="2" id="KW-1185">Reference proteome</keyword>
<organism evidence="2 3">
    <name type="scientific">Herrania umbratica</name>
    <dbReference type="NCBI Taxonomy" id="108875"/>
    <lineage>
        <taxon>Eukaryota</taxon>
        <taxon>Viridiplantae</taxon>
        <taxon>Streptophyta</taxon>
        <taxon>Embryophyta</taxon>
        <taxon>Tracheophyta</taxon>
        <taxon>Spermatophyta</taxon>
        <taxon>Magnoliopsida</taxon>
        <taxon>eudicotyledons</taxon>
        <taxon>Gunneridae</taxon>
        <taxon>Pentapetalae</taxon>
        <taxon>rosids</taxon>
        <taxon>malvids</taxon>
        <taxon>Malvales</taxon>
        <taxon>Malvaceae</taxon>
        <taxon>Byttnerioideae</taxon>
        <taxon>Herrania</taxon>
    </lineage>
</organism>
<gene>
    <name evidence="3" type="primary">LOC110421885</name>
</gene>
<dbReference type="Proteomes" id="UP000504621">
    <property type="component" value="Unplaced"/>
</dbReference>
<evidence type="ECO:0000256" key="1">
    <source>
        <dbReference type="SAM" id="MobiDB-lite"/>
    </source>
</evidence>
<protein>
    <submittedName>
        <fullName evidence="3">Uncharacterized protein LOC110421885</fullName>
    </submittedName>
</protein>
<feature type="compositionally biased region" description="Polar residues" evidence="1">
    <location>
        <begin position="104"/>
        <end position="113"/>
    </location>
</feature>
<dbReference type="GeneID" id="110421885"/>
<dbReference type="OrthoDB" id="1138139at2759"/>
<dbReference type="AlphaFoldDB" id="A0A6J1AWA3"/>
<name>A0A6J1AWA3_9ROSI</name>
<evidence type="ECO:0000313" key="3">
    <source>
        <dbReference type="RefSeq" id="XP_021291278.1"/>
    </source>
</evidence>
<reference evidence="3" key="1">
    <citation type="submission" date="2025-08" db="UniProtKB">
        <authorList>
            <consortium name="RefSeq"/>
        </authorList>
    </citation>
    <scope>IDENTIFICATION</scope>
    <source>
        <tissue evidence="3">Leaf</tissue>
    </source>
</reference>
<proteinExistence type="predicted"/>
<evidence type="ECO:0000313" key="2">
    <source>
        <dbReference type="Proteomes" id="UP000504621"/>
    </source>
</evidence>